<evidence type="ECO:0000313" key="3">
    <source>
        <dbReference type="Proteomes" id="UP000580568"/>
    </source>
</evidence>
<dbReference type="Gene3D" id="3.60.15.10">
    <property type="entry name" value="Ribonuclease Z/Hydroxyacylglutathione hydrolase-like"/>
    <property type="match status" value="1"/>
</dbReference>
<comment type="caution">
    <text evidence="2">The sequence shown here is derived from an EMBL/GenBank/DDBJ whole genome shotgun (WGS) entry which is preliminary data.</text>
</comment>
<protein>
    <recommendedName>
        <fullName evidence="1">Metallo-beta-lactamase domain-containing protein</fullName>
    </recommendedName>
</protein>
<accession>A0A6V8SI60</accession>
<dbReference type="RefSeq" id="WP_183277711.1">
    <property type="nucleotide sequence ID" value="NZ_BLZR01000001.1"/>
</dbReference>
<dbReference type="SUPFAM" id="SSF56281">
    <property type="entry name" value="Metallo-hydrolase/oxidoreductase"/>
    <property type="match status" value="1"/>
</dbReference>
<dbReference type="InterPro" id="IPR041712">
    <property type="entry name" value="DHPS-like_MBL-fold"/>
</dbReference>
<dbReference type="GO" id="GO:0016740">
    <property type="term" value="F:transferase activity"/>
    <property type="evidence" value="ECO:0007669"/>
    <property type="project" value="TreeGrafter"/>
</dbReference>
<proteinExistence type="predicted"/>
<dbReference type="PANTHER" id="PTHR13754">
    <property type="entry name" value="METALLO-BETA-LACTAMASE SUPERFAMILY PROTEIN"/>
    <property type="match status" value="1"/>
</dbReference>
<evidence type="ECO:0000313" key="2">
    <source>
        <dbReference type="EMBL" id="GFP76272.1"/>
    </source>
</evidence>
<dbReference type="InterPro" id="IPR001279">
    <property type="entry name" value="Metallo-B-lactamas"/>
</dbReference>
<dbReference type="PANTHER" id="PTHR13754:SF13">
    <property type="entry name" value="METALLO-BETA-LACTAMASE SUPERFAMILY PROTEIN (AFU_ORTHOLOGUE AFUA_3G07630)"/>
    <property type="match status" value="1"/>
</dbReference>
<dbReference type="InterPro" id="IPR036866">
    <property type="entry name" value="RibonucZ/Hydroxyglut_hydro"/>
</dbReference>
<name>A0A6V8SI60_9CLOT</name>
<dbReference type="Pfam" id="PF00753">
    <property type="entry name" value="Lactamase_B"/>
    <property type="match status" value="1"/>
</dbReference>
<feature type="domain" description="Metallo-beta-lactamase" evidence="1">
    <location>
        <begin position="21"/>
        <end position="251"/>
    </location>
</feature>
<dbReference type="EMBL" id="BLZR01000001">
    <property type="protein sequence ID" value="GFP76272.1"/>
    <property type="molecule type" value="Genomic_DNA"/>
</dbReference>
<dbReference type="AlphaFoldDB" id="A0A6V8SI60"/>
<dbReference type="Proteomes" id="UP000580568">
    <property type="component" value="Unassembled WGS sequence"/>
</dbReference>
<evidence type="ECO:0000259" key="1">
    <source>
        <dbReference type="SMART" id="SM00849"/>
    </source>
</evidence>
<reference evidence="2 3" key="1">
    <citation type="submission" date="2020-07" db="EMBL/GenBank/DDBJ databases">
        <title>A new beta-1,3-glucan-decomposing anaerobic bacterium isolated from anoxic soil subjected to biological soil disinfestation.</title>
        <authorList>
            <person name="Ueki A."/>
            <person name="Tonouchi A."/>
        </authorList>
    </citation>
    <scope>NUCLEOTIDE SEQUENCE [LARGE SCALE GENOMIC DNA]</scope>
    <source>
        <strain evidence="2 3">TW1</strain>
    </source>
</reference>
<dbReference type="CDD" id="cd07713">
    <property type="entry name" value="DHPS-like_MBL-fold"/>
    <property type="match status" value="1"/>
</dbReference>
<organism evidence="2 3">
    <name type="scientific">Clostridium fungisolvens</name>
    <dbReference type="NCBI Taxonomy" id="1604897"/>
    <lineage>
        <taxon>Bacteria</taxon>
        <taxon>Bacillati</taxon>
        <taxon>Bacillota</taxon>
        <taxon>Clostridia</taxon>
        <taxon>Eubacteriales</taxon>
        <taxon>Clostridiaceae</taxon>
        <taxon>Clostridium</taxon>
    </lineage>
</organism>
<keyword evidence="3" id="KW-1185">Reference proteome</keyword>
<dbReference type="SMART" id="SM00849">
    <property type="entry name" value="Lactamase_B"/>
    <property type="match status" value="1"/>
</dbReference>
<dbReference type="InterPro" id="IPR052926">
    <property type="entry name" value="Metallo-beta-lactamase_dom"/>
</dbReference>
<gene>
    <name evidence="2" type="ORF">bsdtw1_02373</name>
</gene>
<sequence>MKISILIENTKNNTKDLICERGLSIYIETNGKRILFDTGKSGNFISNANNMGIDLKHIDAAILSHGHHDHGGGLLSFLQINNKSRVYAKRAVDRDFYFRTMLFSSSIGINKKMFNEYLDRINYIDEFTEIIDNVYIITDIEKRHKIPKGNKYLFVKDGDRLINDKFEHELIMVIREKDDLTIFTGCSHNGTVNMIDAVRNRFPDLKIKAIVGGFHLVRFPLVNSLTPSEEEINLLLKKIQEEDIKEVYTGHCTGEKAFKKLESALCSNVTYIRTGMEFNI</sequence>